<sequence>MNAPGDASTPGEVSTPDAASVPAWEEGRTRWELNRHPAEVLLIGSQVAFGSVGMNGVLPMLDEARVVPLPTIVLSNLPHYPSVHAAPMSADWLAGSIRDLESLGLLDEIDSVCTGYFASPDQVEAVADTLERLVARRPDLRVLVDPTLGDADVGLYTDPAVAPALRERMLPLATGFVPNRFELGLLSGHDADAAQTDAEAAARALLGPRAEWAVISGGTVAGSTLVDLVVTREGRADLEHPLIPTTVKGTGDAFAGALLAALRRGSPVTDAVATAASAVRALLS</sequence>
<dbReference type="InterPro" id="IPR029056">
    <property type="entry name" value="Ribokinase-like"/>
</dbReference>
<gene>
    <name evidence="8" type="primary">pdxK</name>
    <name evidence="8" type="ORF">GCM10025863_31690</name>
</gene>
<evidence type="ECO:0000256" key="6">
    <source>
        <dbReference type="SAM" id="MobiDB-lite"/>
    </source>
</evidence>
<evidence type="ECO:0000313" key="9">
    <source>
        <dbReference type="Proteomes" id="UP001321543"/>
    </source>
</evidence>
<protein>
    <recommendedName>
        <fullName evidence="1">pyridoxal kinase</fullName>
        <ecNumber evidence="1">2.7.1.35</ecNumber>
    </recommendedName>
</protein>
<dbReference type="GO" id="GO:0016301">
    <property type="term" value="F:kinase activity"/>
    <property type="evidence" value="ECO:0007669"/>
    <property type="project" value="UniProtKB-KW"/>
</dbReference>
<evidence type="ECO:0000259" key="7">
    <source>
        <dbReference type="Pfam" id="PF08543"/>
    </source>
</evidence>
<reference evidence="9" key="1">
    <citation type="journal article" date="2019" name="Int. J. Syst. Evol. Microbiol.">
        <title>The Global Catalogue of Microorganisms (GCM) 10K type strain sequencing project: providing services to taxonomists for standard genome sequencing and annotation.</title>
        <authorList>
            <consortium name="The Broad Institute Genomics Platform"/>
            <consortium name="The Broad Institute Genome Sequencing Center for Infectious Disease"/>
            <person name="Wu L."/>
            <person name="Ma J."/>
        </authorList>
    </citation>
    <scope>NUCLEOTIDE SEQUENCE [LARGE SCALE GENOMIC DNA]</scope>
    <source>
        <strain evidence="9">NBRC 106310</strain>
    </source>
</reference>
<dbReference type="Gene3D" id="3.40.1190.20">
    <property type="match status" value="1"/>
</dbReference>
<organism evidence="8 9">
    <name type="scientific">Microbacterium suwonense</name>
    <dbReference type="NCBI Taxonomy" id="683047"/>
    <lineage>
        <taxon>Bacteria</taxon>
        <taxon>Bacillati</taxon>
        <taxon>Actinomycetota</taxon>
        <taxon>Actinomycetes</taxon>
        <taxon>Micrococcales</taxon>
        <taxon>Microbacteriaceae</taxon>
        <taxon>Microbacterium</taxon>
    </lineage>
</organism>
<dbReference type="InterPro" id="IPR013749">
    <property type="entry name" value="PM/HMP-P_kinase-1"/>
</dbReference>
<dbReference type="Pfam" id="PF08543">
    <property type="entry name" value="Phos_pyr_kin"/>
    <property type="match status" value="1"/>
</dbReference>
<keyword evidence="9" id="KW-1185">Reference proteome</keyword>
<evidence type="ECO:0000256" key="1">
    <source>
        <dbReference type="ARBA" id="ARBA00012104"/>
    </source>
</evidence>
<keyword evidence="4 8" id="KW-0418">Kinase</keyword>
<dbReference type="PANTHER" id="PTHR10534:SF15">
    <property type="entry name" value="PYRIDOXINE_PYRIDOXAL_PYRIDOXAMINE KINASE"/>
    <property type="match status" value="1"/>
</dbReference>
<keyword evidence="3" id="KW-0547">Nucleotide-binding</keyword>
<dbReference type="InterPro" id="IPR004625">
    <property type="entry name" value="PyrdxlKinase"/>
</dbReference>
<dbReference type="EC" id="2.7.1.35" evidence="1"/>
<dbReference type="PANTHER" id="PTHR10534">
    <property type="entry name" value="PYRIDOXAL KINASE"/>
    <property type="match status" value="1"/>
</dbReference>
<evidence type="ECO:0000313" key="8">
    <source>
        <dbReference type="EMBL" id="BDZ40555.1"/>
    </source>
</evidence>
<feature type="region of interest" description="Disordered" evidence="6">
    <location>
        <begin position="1"/>
        <end position="22"/>
    </location>
</feature>
<name>A0ABM8FXT0_9MICO</name>
<accession>A0ABM8FXT0</accession>
<evidence type="ECO:0000256" key="2">
    <source>
        <dbReference type="ARBA" id="ARBA00022679"/>
    </source>
</evidence>
<dbReference type="SUPFAM" id="SSF53613">
    <property type="entry name" value="Ribokinase-like"/>
    <property type="match status" value="1"/>
</dbReference>
<evidence type="ECO:0000256" key="3">
    <source>
        <dbReference type="ARBA" id="ARBA00022741"/>
    </source>
</evidence>
<proteinExistence type="predicted"/>
<dbReference type="EMBL" id="AP027728">
    <property type="protein sequence ID" value="BDZ40555.1"/>
    <property type="molecule type" value="Genomic_DNA"/>
</dbReference>
<evidence type="ECO:0000256" key="4">
    <source>
        <dbReference type="ARBA" id="ARBA00022777"/>
    </source>
</evidence>
<keyword evidence="2" id="KW-0808">Transferase</keyword>
<evidence type="ECO:0000256" key="5">
    <source>
        <dbReference type="ARBA" id="ARBA00022840"/>
    </source>
</evidence>
<keyword evidence="5" id="KW-0067">ATP-binding</keyword>
<feature type="domain" description="Pyridoxamine kinase/Phosphomethylpyrimidine kinase" evidence="7">
    <location>
        <begin position="108"/>
        <end position="281"/>
    </location>
</feature>
<dbReference type="Proteomes" id="UP001321543">
    <property type="component" value="Chromosome"/>
</dbReference>